<name>A0AA36JPL9_9DINO</name>
<feature type="compositionally biased region" description="Basic and acidic residues" evidence="1">
    <location>
        <begin position="13"/>
        <end position="22"/>
    </location>
</feature>
<feature type="region of interest" description="Disordered" evidence="1">
    <location>
        <begin position="1"/>
        <end position="22"/>
    </location>
</feature>
<protein>
    <submittedName>
        <fullName evidence="2">Uncharacterized protein</fullName>
    </submittedName>
</protein>
<evidence type="ECO:0000313" key="3">
    <source>
        <dbReference type="Proteomes" id="UP001178507"/>
    </source>
</evidence>
<evidence type="ECO:0000256" key="1">
    <source>
        <dbReference type="SAM" id="MobiDB-lite"/>
    </source>
</evidence>
<gene>
    <name evidence="2" type="ORF">EVOR1521_LOCUS31018</name>
</gene>
<keyword evidence="3" id="KW-1185">Reference proteome</keyword>
<comment type="caution">
    <text evidence="2">The sequence shown here is derived from an EMBL/GenBank/DDBJ whole genome shotgun (WGS) entry which is preliminary data.</text>
</comment>
<dbReference type="AlphaFoldDB" id="A0AA36JPL9"/>
<accession>A0AA36JPL9</accession>
<dbReference type="EMBL" id="CAUJNA010003805">
    <property type="protein sequence ID" value="CAJ1410088.1"/>
    <property type="molecule type" value="Genomic_DNA"/>
</dbReference>
<dbReference type="Proteomes" id="UP001178507">
    <property type="component" value="Unassembled WGS sequence"/>
</dbReference>
<reference evidence="2" key="1">
    <citation type="submission" date="2023-08" db="EMBL/GenBank/DDBJ databases">
        <authorList>
            <person name="Chen Y."/>
            <person name="Shah S."/>
            <person name="Dougan E. K."/>
            <person name="Thang M."/>
            <person name="Chan C."/>
        </authorList>
    </citation>
    <scope>NUCLEOTIDE SEQUENCE</scope>
</reference>
<sequence length="83" mass="9352">MAPAEARPNPEPGRTRPEREDLKRHLLEVRAGLHDEKVLKPCKAHSDEAIVERHKFVVAMTGQGPVGKLTGAEHLRNRLARKF</sequence>
<proteinExistence type="predicted"/>
<evidence type="ECO:0000313" key="2">
    <source>
        <dbReference type="EMBL" id="CAJ1410088.1"/>
    </source>
</evidence>
<organism evidence="2 3">
    <name type="scientific">Effrenium voratum</name>
    <dbReference type="NCBI Taxonomy" id="2562239"/>
    <lineage>
        <taxon>Eukaryota</taxon>
        <taxon>Sar</taxon>
        <taxon>Alveolata</taxon>
        <taxon>Dinophyceae</taxon>
        <taxon>Suessiales</taxon>
        <taxon>Symbiodiniaceae</taxon>
        <taxon>Effrenium</taxon>
    </lineage>
</organism>